<reference evidence="1" key="1">
    <citation type="journal article" date="2019" name="bioRxiv">
        <title>The Genome of the Zebra Mussel, Dreissena polymorpha: A Resource for Invasive Species Research.</title>
        <authorList>
            <person name="McCartney M.A."/>
            <person name="Auch B."/>
            <person name="Kono T."/>
            <person name="Mallez S."/>
            <person name="Zhang Y."/>
            <person name="Obille A."/>
            <person name="Becker A."/>
            <person name="Abrahante J.E."/>
            <person name="Garbe J."/>
            <person name="Badalamenti J.P."/>
            <person name="Herman A."/>
            <person name="Mangelson H."/>
            <person name="Liachko I."/>
            <person name="Sullivan S."/>
            <person name="Sone E.D."/>
            <person name="Koren S."/>
            <person name="Silverstein K.A.T."/>
            <person name="Beckman K.B."/>
            <person name="Gohl D.M."/>
        </authorList>
    </citation>
    <scope>NUCLEOTIDE SEQUENCE</scope>
    <source>
        <strain evidence="1">Duluth1</strain>
        <tissue evidence="1">Whole animal</tissue>
    </source>
</reference>
<reference evidence="1" key="2">
    <citation type="submission" date="2020-11" db="EMBL/GenBank/DDBJ databases">
        <authorList>
            <person name="McCartney M.A."/>
            <person name="Auch B."/>
            <person name="Kono T."/>
            <person name="Mallez S."/>
            <person name="Becker A."/>
            <person name="Gohl D.M."/>
            <person name="Silverstein K.A.T."/>
            <person name="Koren S."/>
            <person name="Bechman K.B."/>
            <person name="Herman A."/>
            <person name="Abrahante J.E."/>
            <person name="Garbe J."/>
        </authorList>
    </citation>
    <scope>NUCLEOTIDE SEQUENCE</scope>
    <source>
        <strain evidence="1">Duluth1</strain>
        <tissue evidence="1">Whole animal</tissue>
    </source>
</reference>
<organism evidence="1 2">
    <name type="scientific">Dreissena polymorpha</name>
    <name type="common">Zebra mussel</name>
    <name type="synonym">Mytilus polymorpha</name>
    <dbReference type="NCBI Taxonomy" id="45954"/>
    <lineage>
        <taxon>Eukaryota</taxon>
        <taxon>Metazoa</taxon>
        <taxon>Spiralia</taxon>
        <taxon>Lophotrochozoa</taxon>
        <taxon>Mollusca</taxon>
        <taxon>Bivalvia</taxon>
        <taxon>Autobranchia</taxon>
        <taxon>Heteroconchia</taxon>
        <taxon>Euheterodonta</taxon>
        <taxon>Imparidentia</taxon>
        <taxon>Neoheterodontei</taxon>
        <taxon>Myida</taxon>
        <taxon>Dreissenoidea</taxon>
        <taxon>Dreissenidae</taxon>
        <taxon>Dreissena</taxon>
    </lineage>
</organism>
<sequence length="153" mass="17084">MRAGWLAGWRNKLFWGKRVGSPEGGKFARKRGKGGNFYAKFNISGLFSEFSNYSGDLFTKSLRVQTKSDQGLVCSFPKPVSLWRAKQICEVTSFQTLVRSCLCTRLAETKKTVVCHLKVLVVCLHSVAVTEDLRGDQFPDIGSLLLVYAIGRD</sequence>
<dbReference type="EMBL" id="JAIWYP010000013">
    <property type="protein sequence ID" value="KAH3721402.1"/>
    <property type="molecule type" value="Genomic_DNA"/>
</dbReference>
<dbReference type="AlphaFoldDB" id="A0A9D4CD03"/>
<comment type="caution">
    <text evidence="1">The sequence shown here is derived from an EMBL/GenBank/DDBJ whole genome shotgun (WGS) entry which is preliminary data.</text>
</comment>
<keyword evidence="2" id="KW-1185">Reference proteome</keyword>
<proteinExistence type="predicted"/>
<evidence type="ECO:0000313" key="1">
    <source>
        <dbReference type="EMBL" id="KAH3721402.1"/>
    </source>
</evidence>
<gene>
    <name evidence="1" type="ORF">DPMN_064325</name>
</gene>
<evidence type="ECO:0000313" key="2">
    <source>
        <dbReference type="Proteomes" id="UP000828390"/>
    </source>
</evidence>
<name>A0A9D4CD03_DREPO</name>
<accession>A0A9D4CD03</accession>
<protein>
    <submittedName>
        <fullName evidence="1">Uncharacterized protein</fullName>
    </submittedName>
</protein>
<dbReference type="Proteomes" id="UP000828390">
    <property type="component" value="Unassembled WGS sequence"/>
</dbReference>